<accession>A0A6F9DLJ0</accession>
<evidence type="ECO:0000256" key="4">
    <source>
        <dbReference type="ARBA" id="ARBA00022723"/>
    </source>
</evidence>
<dbReference type="InterPro" id="IPR034904">
    <property type="entry name" value="FSCA_dom_sf"/>
</dbReference>
<dbReference type="Gene3D" id="3.30.300.130">
    <property type="entry name" value="Fe-S cluster assembly (FSCA)"/>
    <property type="match status" value="1"/>
</dbReference>
<dbReference type="GO" id="GO:0005506">
    <property type="term" value="F:iron ion binding"/>
    <property type="evidence" value="ECO:0007669"/>
    <property type="project" value="InterPro"/>
</dbReference>
<evidence type="ECO:0000256" key="6">
    <source>
        <dbReference type="ARBA" id="ARBA00023004"/>
    </source>
</evidence>
<dbReference type="SMART" id="SM00932">
    <property type="entry name" value="Nfu_N"/>
    <property type="match status" value="1"/>
</dbReference>
<comment type="function">
    <text evidence="9">Iron-sulfur cluster scaffold protein which can assemble [4Fe-4S] clusters and deliver them to target proteins.</text>
</comment>
<dbReference type="GO" id="GO:0051536">
    <property type="term" value="F:iron-sulfur cluster binding"/>
    <property type="evidence" value="ECO:0007669"/>
    <property type="project" value="UniProtKB-KW"/>
</dbReference>
<dbReference type="Pfam" id="PF08712">
    <property type="entry name" value="Nfu_N"/>
    <property type="match status" value="1"/>
</dbReference>
<comment type="subunit">
    <text evidence="10">Monomer and homohexamer; the apo-NFU1 is a monomer, while the holo-NFU1 is a hexamer composed of a trimer of dimer that is probably linked by some 4Fe-4S cluster. Interacts with HIRA and EPM2A/laforin. Interacts with BOLA3. Interacts with HSPA9.</text>
</comment>
<dbReference type="SUPFAM" id="SSF117916">
    <property type="entry name" value="Fe-S cluster assembly (FSCA) domain-like"/>
    <property type="match status" value="1"/>
</dbReference>
<proteinExistence type="evidence at transcript level"/>
<dbReference type="InterPro" id="IPR036498">
    <property type="entry name" value="Nfu/NifU_N_sf"/>
</dbReference>
<name>A0A6F9DLJ0_9ASCI</name>
<keyword evidence="4" id="KW-0479">Metal-binding</keyword>
<evidence type="ECO:0000259" key="12">
    <source>
        <dbReference type="SMART" id="SM00932"/>
    </source>
</evidence>
<evidence type="ECO:0000313" key="13">
    <source>
        <dbReference type="EMBL" id="CAB3264312.1"/>
    </source>
</evidence>
<protein>
    <recommendedName>
        <fullName evidence="3">NFU1 iron-sulfur cluster scaffold homolog, mitochondrial</fullName>
    </recommendedName>
    <alternativeName>
        <fullName evidence="11">HIRA-interacting protein 5</fullName>
    </alternativeName>
</protein>
<dbReference type="Pfam" id="PF01106">
    <property type="entry name" value="NifU"/>
    <property type="match status" value="1"/>
</dbReference>
<gene>
    <name evidence="13" type="primary">Nfu1-002</name>
</gene>
<evidence type="ECO:0000256" key="8">
    <source>
        <dbReference type="ARBA" id="ARBA00023128"/>
    </source>
</evidence>
<dbReference type="PANTHER" id="PTHR11178:SF1">
    <property type="entry name" value="NFU1 IRON-SULFUR CLUSTER SCAFFOLD HOMOLOG, MITOCHONDRIAL"/>
    <property type="match status" value="1"/>
</dbReference>
<dbReference type="Gene3D" id="3.30.1370.70">
    <property type="entry name" value="Scaffold protein Nfu/NifU, N-terminal domain"/>
    <property type="match status" value="1"/>
</dbReference>
<keyword evidence="5" id="KW-0809">Transit peptide</keyword>
<dbReference type="InterPro" id="IPR014824">
    <property type="entry name" value="Nfu/NifU_N"/>
</dbReference>
<dbReference type="InterPro" id="IPR001075">
    <property type="entry name" value="NIF_FeS_clus_asmbl_NifU_C"/>
</dbReference>
<dbReference type="AlphaFoldDB" id="A0A6F9DLJ0"/>
<reference evidence="13" key="1">
    <citation type="submission" date="2020-04" db="EMBL/GenBank/DDBJ databases">
        <authorList>
            <person name="Neveu A P."/>
        </authorList>
    </citation>
    <scope>NUCLEOTIDE SEQUENCE</scope>
    <source>
        <tissue evidence="13">Whole embryo</tissue>
    </source>
</reference>
<feature type="domain" description="Scaffold protein Nfu/NifU N-terminal" evidence="12">
    <location>
        <begin position="66"/>
        <end position="153"/>
    </location>
</feature>
<dbReference type="FunFam" id="3.30.1370.70:FF:000002">
    <property type="entry name" value="NFU1 iron-sulfur cluster scaffold homolog, mitochondrial"/>
    <property type="match status" value="1"/>
</dbReference>
<organism evidence="13">
    <name type="scientific">Phallusia mammillata</name>
    <dbReference type="NCBI Taxonomy" id="59560"/>
    <lineage>
        <taxon>Eukaryota</taxon>
        <taxon>Metazoa</taxon>
        <taxon>Chordata</taxon>
        <taxon>Tunicata</taxon>
        <taxon>Ascidiacea</taxon>
        <taxon>Phlebobranchia</taxon>
        <taxon>Ascidiidae</taxon>
        <taxon>Phallusia</taxon>
    </lineage>
</organism>
<dbReference type="EMBL" id="LR788450">
    <property type="protein sequence ID" value="CAB3264312.1"/>
    <property type="molecule type" value="mRNA"/>
</dbReference>
<dbReference type="GO" id="GO:0016226">
    <property type="term" value="P:iron-sulfur cluster assembly"/>
    <property type="evidence" value="ECO:0007669"/>
    <property type="project" value="InterPro"/>
</dbReference>
<comment type="similarity">
    <text evidence="2">Belongs to the NifU family.</text>
</comment>
<evidence type="ECO:0000256" key="1">
    <source>
        <dbReference type="ARBA" id="ARBA00004173"/>
    </source>
</evidence>
<dbReference type="GO" id="GO:0005739">
    <property type="term" value="C:mitochondrion"/>
    <property type="evidence" value="ECO:0007669"/>
    <property type="project" value="UniProtKB-SubCell"/>
</dbReference>
<evidence type="ECO:0000256" key="3">
    <source>
        <dbReference type="ARBA" id="ARBA00018782"/>
    </source>
</evidence>
<keyword evidence="7" id="KW-0411">Iron-sulfur</keyword>
<dbReference type="SUPFAM" id="SSF110836">
    <property type="entry name" value="Hypothetical protein SAV1430"/>
    <property type="match status" value="1"/>
</dbReference>
<evidence type="ECO:0000256" key="9">
    <source>
        <dbReference type="ARBA" id="ARBA00057718"/>
    </source>
</evidence>
<dbReference type="PIRSF" id="PIRSF036773">
    <property type="entry name" value="HIRIP5"/>
    <property type="match status" value="1"/>
</dbReference>
<evidence type="ECO:0000256" key="2">
    <source>
        <dbReference type="ARBA" id="ARBA00006420"/>
    </source>
</evidence>
<dbReference type="InterPro" id="IPR035433">
    <property type="entry name" value="NFU1-like"/>
</dbReference>
<keyword evidence="6" id="KW-0408">Iron</keyword>
<dbReference type="PANTHER" id="PTHR11178">
    <property type="entry name" value="IRON-SULFUR CLUSTER SCAFFOLD PROTEIN NFU-RELATED"/>
    <property type="match status" value="1"/>
</dbReference>
<evidence type="ECO:0000256" key="11">
    <source>
        <dbReference type="ARBA" id="ARBA00076495"/>
    </source>
</evidence>
<evidence type="ECO:0000256" key="10">
    <source>
        <dbReference type="ARBA" id="ARBA00062506"/>
    </source>
</evidence>
<dbReference type="FunFam" id="3.30.300.130:FF:000001">
    <property type="entry name" value="NFU1 iron-sulfur cluster scaffold"/>
    <property type="match status" value="1"/>
</dbReference>
<evidence type="ECO:0000256" key="7">
    <source>
        <dbReference type="ARBA" id="ARBA00023014"/>
    </source>
</evidence>
<comment type="subcellular location">
    <subcellularLocation>
        <location evidence="1">Mitochondrion</location>
    </subcellularLocation>
</comment>
<sequence length="276" mass="31097">MKSVSNFVRRNQRLINLQRSVTAVQPSAKTTNTIIRNQTTCVNIMRQNLLTSHVPNFKLIKRDMFIQTFDTPNPNCLKFVPGVDVLGSGTADFPDWSHSHKSPLAKRLFGIGGVKAVFLGPNFLTVTRQDEETQWKVLKPEIYEVIMDFFTVGNMPVLTDESPSSDTVIDEDDDEVVAMIKELIDTRIRPTVMEDGGDIIFKGFVEEGGIVQLKLQGSCSNCPSSSVTLKSGIENMLKFYIPEVQTVEEVKDEMDAVSDQQFQKLENMIRTKDQKE</sequence>
<keyword evidence="8" id="KW-0496">Mitochondrion</keyword>
<evidence type="ECO:0000256" key="5">
    <source>
        <dbReference type="ARBA" id="ARBA00022946"/>
    </source>
</evidence>